<comment type="caution">
    <text evidence="1">The sequence shown here is derived from an EMBL/GenBank/DDBJ whole genome shotgun (WGS) entry which is preliminary data.</text>
</comment>
<proteinExistence type="predicted"/>
<accession>A0A1C7M3S0</accession>
<organism evidence="1 2">
    <name type="scientific">Grifola frondosa</name>
    <name type="common">Maitake</name>
    <name type="synonym">Polyporus frondosus</name>
    <dbReference type="NCBI Taxonomy" id="5627"/>
    <lineage>
        <taxon>Eukaryota</taxon>
        <taxon>Fungi</taxon>
        <taxon>Dikarya</taxon>
        <taxon>Basidiomycota</taxon>
        <taxon>Agaricomycotina</taxon>
        <taxon>Agaricomycetes</taxon>
        <taxon>Polyporales</taxon>
        <taxon>Grifolaceae</taxon>
        <taxon>Grifola</taxon>
    </lineage>
</organism>
<dbReference type="InterPro" id="IPR042237">
    <property type="entry name" value="PTRHD1"/>
</dbReference>
<evidence type="ECO:0000313" key="1">
    <source>
        <dbReference type="EMBL" id="OBZ69724.1"/>
    </source>
</evidence>
<dbReference type="OrthoDB" id="201213at2759"/>
<gene>
    <name evidence="1" type="ORF">A0H81_10420</name>
</gene>
<reference evidence="1 2" key="1">
    <citation type="submission" date="2016-03" db="EMBL/GenBank/DDBJ databases">
        <title>Whole genome sequencing of Grifola frondosa 9006-11.</title>
        <authorList>
            <person name="Min B."/>
            <person name="Park H."/>
            <person name="Kim J.-G."/>
            <person name="Cho H."/>
            <person name="Oh Y.-L."/>
            <person name="Kong W.-S."/>
            <person name="Choi I.-G."/>
        </authorList>
    </citation>
    <scope>NUCLEOTIDE SEQUENCE [LARGE SCALE GENOMIC DNA]</scope>
    <source>
        <strain evidence="1 2">9006-11</strain>
    </source>
</reference>
<keyword evidence="2" id="KW-1185">Reference proteome</keyword>
<dbReference type="AlphaFoldDB" id="A0A1C7M3S0"/>
<sequence length="65" mass="7439">MRKIADRTSIERLATLLSLNDPPISYHLWVEQPENIPTCLALAPNRRNPKVKKALDKAGCRLWKS</sequence>
<dbReference type="Proteomes" id="UP000092993">
    <property type="component" value="Unassembled WGS sequence"/>
</dbReference>
<dbReference type="EMBL" id="LUGG01000015">
    <property type="protein sequence ID" value="OBZ69724.1"/>
    <property type="molecule type" value="Genomic_DNA"/>
</dbReference>
<evidence type="ECO:0000313" key="2">
    <source>
        <dbReference type="Proteomes" id="UP000092993"/>
    </source>
</evidence>
<name>A0A1C7M3S0_GRIFR</name>
<protein>
    <submittedName>
        <fullName evidence="1">Uncharacterized protein</fullName>
    </submittedName>
</protein>
<dbReference type="PANTHER" id="PTHR46194:SF1">
    <property type="entry name" value="PEPTIDYL-TRNA HYDROLASE PTRHD1-RELATED"/>
    <property type="match status" value="1"/>
</dbReference>
<dbReference type="OMA" id="IPHYLWI"/>
<dbReference type="PANTHER" id="PTHR46194">
    <property type="entry name" value="PEPTIDYL-TRNA HYDROLASE PTRHD1-RELATED"/>
    <property type="match status" value="1"/>
</dbReference>